<dbReference type="KEGG" id="bpg:Bathy07g04500"/>
<accession>K8FHY8</accession>
<evidence type="ECO:0000313" key="1">
    <source>
        <dbReference type="EMBL" id="CCO66294.1"/>
    </source>
</evidence>
<dbReference type="RefSeq" id="XP_007512206.1">
    <property type="nucleotide sequence ID" value="XM_007512144.1"/>
</dbReference>
<gene>
    <name evidence="1" type="ORF">Bathy07g04500</name>
</gene>
<evidence type="ECO:0000313" key="2">
    <source>
        <dbReference type="Proteomes" id="UP000198341"/>
    </source>
</evidence>
<dbReference type="InterPro" id="IPR016024">
    <property type="entry name" value="ARM-type_fold"/>
</dbReference>
<dbReference type="GeneID" id="19014939"/>
<dbReference type="Proteomes" id="UP000198341">
    <property type="component" value="Chromosome 7"/>
</dbReference>
<organism evidence="1 2">
    <name type="scientific">Bathycoccus prasinos</name>
    <dbReference type="NCBI Taxonomy" id="41875"/>
    <lineage>
        <taxon>Eukaryota</taxon>
        <taxon>Viridiplantae</taxon>
        <taxon>Chlorophyta</taxon>
        <taxon>Mamiellophyceae</taxon>
        <taxon>Mamiellales</taxon>
        <taxon>Bathycoccaceae</taxon>
        <taxon>Bathycoccus</taxon>
    </lineage>
</organism>
<dbReference type="SUPFAM" id="SSF48371">
    <property type="entry name" value="ARM repeat"/>
    <property type="match status" value="1"/>
</dbReference>
<dbReference type="STRING" id="41875.K8FHY8"/>
<proteinExistence type="predicted"/>
<dbReference type="EMBL" id="FO082272">
    <property type="protein sequence ID" value="CCO66294.1"/>
    <property type="molecule type" value="Genomic_DNA"/>
</dbReference>
<protein>
    <submittedName>
        <fullName evidence="1">Uncharacterized protein</fullName>
    </submittedName>
</protein>
<dbReference type="AlphaFoldDB" id="K8FHY8"/>
<name>K8FHY8_9CHLO</name>
<keyword evidence="2" id="KW-1185">Reference proteome</keyword>
<sequence>MRVVCSPQSSNERRKECERFLDQTFREKFEENYELVLDILKGVGKNGVNGGGSSSEEEESIEVSVFVSKCVLQYLRRAKMETDKSSHSTNDNNNLLLRILFQSIVSNDLLSLRGKEINSVCEFAALGAAVASMKMVRSEEDVETLVESSAMHFRQNSAHAFVHYLKAFGESVHDKNVGAIRPERRKLIAEAASRACVFVCRALEEMYQSISIATNAEGREEDVTLVALMFDCLAIWLNEVNSSASIELFFPKRSIILERAVQIACASGESKVQSSAMSFASTLLEAIVQQEGANREALAQCLSFVSQVATSQEACKSAQNRALEIILATVNGALKRDDTEIVSFCLDACANVLLASPESPASCFDAWVKISSSSASAFDLDKETTQKYVPNVVVVVNALATFLLENYRRNPSEMEAIRDEIGDSCREIINAVGTNPILPILVQGLQTERGLGYVFVFQILSYRMKNTFGGGDEGDTTGESNDGSSNLFNIAIQAVVDALVHFSDAREAVCWSFVGLAKDIAISRKLTKYCLRALSEVLCSTNDPVHSRGAATAIMRLCDCSKESLFLDPEISNYLGQMLERAYVENLVTPTALHDLRDGQEPTVTVVLRAAVRANCTSAESLGRLFRKTSENALSAIHHHHGIQVGHALVDVSIALQSQKATHDVDTKKMALEILSHALSPAQSSVVPLKELRLLLHVFATNDNEAVFLAPVLFMIMRTYLSIYSNGSSYLGNELIDTVRLTYVKNITHSSLSNAALHESIAMNSELFQRMGISYEDIVGVFSGTTLNDVVAKVLDMNLRDTNANFADDPDRFPSVYGLAQALVRSDCGYVLSNERLELLLRAVSMSLRTGCSDENAISVLALAGDIACRSIDSFDPKKASASFGGNKVVGVVHGSLVNNNVSNVKLVLPNWTFNNPKSIHLPQMTLPLLLRGLLEAANEYFPAQLLTDIAATCFAILKSVGPAIFREALCVALGDENDGFPRPSATQKFKSGFIDDITSEATMQHVRNFKRSLKKFVGGKRSAAGS</sequence>
<reference evidence="1 2" key="1">
    <citation type="submission" date="2011-10" db="EMBL/GenBank/DDBJ databases">
        <authorList>
            <person name="Genoscope - CEA"/>
        </authorList>
    </citation>
    <scope>NUCLEOTIDE SEQUENCE [LARGE SCALE GENOMIC DNA]</scope>
    <source>
        <strain evidence="1 2">RCC 1105</strain>
    </source>
</reference>